<organism evidence="1 2">
    <name type="scientific">Ancylobacter novellus</name>
    <name type="common">Thiobacillus novellus</name>
    <dbReference type="NCBI Taxonomy" id="921"/>
    <lineage>
        <taxon>Bacteria</taxon>
        <taxon>Pseudomonadati</taxon>
        <taxon>Pseudomonadota</taxon>
        <taxon>Alphaproteobacteria</taxon>
        <taxon>Hyphomicrobiales</taxon>
        <taxon>Xanthobacteraceae</taxon>
        <taxon>Ancylobacter</taxon>
    </lineage>
</organism>
<dbReference type="AlphaFoldDB" id="A0A2W5R8T1"/>
<gene>
    <name evidence="1" type="ORF">DI549_08505</name>
</gene>
<accession>A0A2W5R8T1</accession>
<evidence type="ECO:0000313" key="1">
    <source>
        <dbReference type="EMBL" id="PZQ83255.1"/>
    </source>
</evidence>
<dbReference type="Proteomes" id="UP000248887">
    <property type="component" value="Unassembled WGS sequence"/>
</dbReference>
<sequence length="168" mass="18235">MTIIKAVLMPEQRPSRGLLSAVLLLLFVLAVSACTVRVGPDYDAALVQSFEKANEQAMVLFAKVDGGTSRNDFKAREDSYAGVIGAFGALKLATETRVHHPPPAWLKPAGAALDPSLDSERLAAIGYAFKRMKDEDAAHGLSASRVALDRADYESLYHQAITYEKRSQ</sequence>
<reference evidence="1 2" key="1">
    <citation type="submission" date="2017-08" db="EMBL/GenBank/DDBJ databases">
        <title>Infants hospitalized years apart are colonized by the same room-sourced microbial strains.</title>
        <authorList>
            <person name="Brooks B."/>
            <person name="Olm M.R."/>
            <person name="Firek B.A."/>
            <person name="Baker R."/>
            <person name="Thomas B.C."/>
            <person name="Morowitz M.J."/>
            <person name="Banfield J.F."/>
        </authorList>
    </citation>
    <scope>NUCLEOTIDE SEQUENCE [LARGE SCALE GENOMIC DNA]</scope>
    <source>
        <strain evidence="1">S2_005_001_R2_27</strain>
    </source>
</reference>
<dbReference type="PROSITE" id="PS51257">
    <property type="entry name" value="PROKAR_LIPOPROTEIN"/>
    <property type="match status" value="1"/>
</dbReference>
<protein>
    <submittedName>
        <fullName evidence="1">Uncharacterized protein</fullName>
    </submittedName>
</protein>
<evidence type="ECO:0000313" key="2">
    <source>
        <dbReference type="Proteomes" id="UP000248887"/>
    </source>
</evidence>
<name>A0A2W5R8T1_ANCNO</name>
<comment type="caution">
    <text evidence="1">The sequence shown here is derived from an EMBL/GenBank/DDBJ whole genome shotgun (WGS) entry which is preliminary data.</text>
</comment>
<dbReference type="EMBL" id="QFQD01000021">
    <property type="protein sequence ID" value="PZQ83255.1"/>
    <property type="molecule type" value="Genomic_DNA"/>
</dbReference>
<proteinExistence type="predicted"/>